<dbReference type="EMBL" id="JAINUG010000298">
    <property type="protein sequence ID" value="KAJ8383269.1"/>
    <property type="molecule type" value="Genomic_DNA"/>
</dbReference>
<evidence type="ECO:0000313" key="2">
    <source>
        <dbReference type="Proteomes" id="UP001221898"/>
    </source>
</evidence>
<dbReference type="AlphaFoldDB" id="A0AAD7RFJ9"/>
<evidence type="ECO:0000313" key="1">
    <source>
        <dbReference type="EMBL" id="KAJ8383269.1"/>
    </source>
</evidence>
<keyword evidence="2" id="KW-1185">Reference proteome</keyword>
<gene>
    <name evidence="1" type="ORF">AAFF_G00222820</name>
</gene>
<proteinExistence type="predicted"/>
<reference evidence="1" key="1">
    <citation type="journal article" date="2023" name="Science">
        <title>Genome structures resolve the early diversification of teleost fishes.</title>
        <authorList>
            <person name="Parey E."/>
            <person name="Louis A."/>
            <person name="Montfort J."/>
            <person name="Bouchez O."/>
            <person name="Roques C."/>
            <person name="Iampietro C."/>
            <person name="Lluch J."/>
            <person name="Castinel A."/>
            <person name="Donnadieu C."/>
            <person name="Desvignes T."/>
            <person name="Floi Bucao C."/>
            <person name="Jouanno E."/>
            <person name="Wen M."/>
            <person name="Mejri S."/>
            <person name="Dirks R."/>
            <person name="Jansen H."/>
            <person name="Henkel C."/>
            <person name="Chen W.J."/>
            <person name="Zahm M."/>
            <person name="Cabau C."/>
            <person name="Klopp C."/>
            <person name="Thompson A.W."/>
            <person name="Robinson-Rechavi M."/>
            <person name="Braasch I."/>
            <person name="Lecointre G."/>
            <person name="Bobe J."/>
            <person name="Postlethwait J.H."/>
            <person name="Berthelot C."/>
            <person name="Roest Crollius H."/>
            <person name="Guiguen Y."/>
        </authorList>
    </citation>
    <scope>NUCLEOTIDE SEQUENCE</scope>
    <source>
        <strain evidence="1">NC1722</strain>
    </source>
</reference>
<protein>
    <submittedName>
        <fullName evidence="1">Uncharacterized protein</fullName>
    </submittedName>
</protein>
<dbReference type="Proteomes" id="UP001221898">
    <property type="component" value="Unassembled WGS sequence"/>
</dbReference>
<name>A0AAD7RFJ9_9TELE</name>
<comment type="caution">
    <text evidence="1">The sequence shown here is derived from an EMBL/GenBank/DDBJ whole genome shotgun (WGS) entry which is preliminary data.</text>
</comment>
<organism evidence="1 2">
    <name type="scientific">Aldrovandia affinis</name>
    <dbReference type="NCBI Taxonomy" id="143900"/>
    <lineage>
        <taxon>Eukaryota</taxon>
        <taxon>Metazoa</taxon>
        <taxon>Chordata</taxon>
        <taxon>Craniata</taxon>
        <taxon>Vertebrata</taxon>
        <taxon>Euteleostomi</taxon>
        <taxon>Actinopterygii</taxon>
        <taxon>Neopterygii</taxon>
        <taxon>Teleostei</taxon>
        <taxon>Notacanthiformes</taxon>
        <taxon>Halosauridae</taxon>
        <taxon>Aldrovandia</taxon>
    </lineage>
</organism>
<sequence>MNGRKMTRAPLKGVSPPHVIEPLLIAVALLFFLPPSFFFSSPGFRPRHSVRALTVALRLCAFRSADQFGGAERSARRYSKGFYSLLSPQFFASRLPFFPLPTHSFPPRFPFWTF</sequence>
<accession>A0AAD7RFJ9</accession>